<dbReference type="Proteomes" id="UP000199477">
    <property type="component" value="Unassembled WGS sequence"/>
</dbReference>
<dbReference type="GO" id="GO:0000160">
    <property type="term" value="P:phosphorelay signal transduction system"/>
    <property type="evidence" value="ECO:0007669"/>
    <property type="project" value="InterPro"/>
</dbReference>
<name>A0A1I2F7H2_9GAMM</name>
<feature type="domain" description="Response regulatory" evidence="2">
    <location>
        <begin position="18"/>
        <end position="145"/>
    </location>
</feature>
<dbReference type="CDD" id="cd17557">
    <property type="entry name" value="REC_Rcp-like"/>
    <property type="match status" value="1"/>
</dbReference>
<dbReference type="Pfam" id="PF00072">
    <property type="entry name" value="Response_reg"/>
    <property type="match status" value="1"/>
</dbReference>
<evidence type="ECO:0000256" key="1">
    <source>
        <dbReference type="PROSITE-ProRule" id="PRU00169"/>
    </source>
</evidence>
<dbReference type="SUPFAM" id="SSF52172">
    <property type="entry name" value="CheY-like"/>
    <property type="match status" value="1"/>
</dbReference>
<dbReference type="InterPro" id="IPR011006">
    <property type="entry name" value="CheY-like_superfamily"/>
</dbReference>
<protein>
    <submittedName>
        <fullName evidence="3">Two-component system, unclassified family, response regulator</fullName>
    </submittedName>
</protein>
<organism evidence="3 4">
    <name type="scientific">Dyella marensis</name>
    <dbReference type="NCBI Taxonomy" id="500610"/>
    <lineage>
        <taxon>Bacteria</taxon>
        <taxon>Pseudomonadati</taxon>
        <taxon>Pseudomonadota</taxon>
        <taxon>Gammaproteobacteria</taxon>
        <taxon>Lysobacterales</taxon>
        <taxon>Rhodanobacteraceae</taxon>
        <taxon>Dyella</taxon>
    </lineage>
</organism>
<keyword evidence="4" id="KW-1185">Reference proteome</keyword>
<feature type="modified residue" description="4-aspartylphosphate" evidence="1">
    <location>
        <position position="78"/>
    </location>
</feature>
<dbReference type="EMBL" id="FONH01000006">
    <property type="protein sequence ID" value="SFF01364.1"/>
    <property type="molecule type" value="Genomic_DNA"/>
</dbReference>
<evidence type="ECO:0000259" key="2">
    <source>
        <dbReference type="PROSITE" id="PS50110"/>
    </source>
</evidence>
<dbReference type="InterPro" id="IPR052893">
    <property type="entry name" value="TCS_response_regulator"/>
</dbReference>
<evidence type="ECO:0000313" key="4">
    <source>
        <dbReference type="Proteomes" id="UP000199477"/>
    </source>
</evidence>
<dbReference type="STRING" id="500610.SAMN02799615_02188"/>
<dbReference type="SMART" id="SM00448">
    <property type="entry name" value="REC"/>
    <property type="match status" value="1"/>
</dbReference>
<dbReference type="AlphaFoldDB" id="A0A1I2F7H2"/>
<sequence>MSLGTLNRAPPPQGSLRSILLAEDSPADAELALEALRSAHLANPIVHVEDGVDCLDYLHGRGAWAGRPPQDPAVVLLDIKMPRVDGLEVLTEMRADERLRRIPVVVLSSSREESDLARSWDLGVNAYVIKPVDVEQFFEAVRTLGQFWAVLNQAPD</sequence>
<dbReference type="Gene3D" id="3.40.50.2300">
    <property type="match status" value="1"/>
</dbReference>
<evidence type="ECO:0000313" key="3">
    <source>
        <dbReference type="EMBL" id="SFF01364.1"/>
    </source>
</evidence>
<accession>A0A1I2F7H2</accession>
<dbReference type="InterPro" id="IPR001789">
    <property type="entry name" value="Sig_transdc_resp-reg_receiver"/>
</dbReference>
<gene>
    <name evidence="3" type="ORF">SAMN02799615_02188</name>
</gene>
<dbReference type="PANTHER" id="PTHR44520:SF1">
    <property type="entry name" value="TWO-COMPONENT SYSTEM REGULATORY PROTEIN"/>
    <property type="match status" value="1"/>
</dbReference>
<keyword evidence="1" id="KW-0597">Phosphoprotein</keyword>
<dbReference type="PANTHER" id="PTHR44520">
    <property type="entry name" value="RESPONSE REGULATOR RCP1-RELATED"/>
    <property type="match status" value="1"/>
</dbReference>
<proteinExistence type="predicted"/>
<reference evidence="4" key="1">
    <citation type="submission" date="2016-10" db="EMBL/GenBank/DDBJ databases">
        <authorList>
            <person name="Varghese N."/>
            <person name="Submissions S."/>
        </authorList>
    </citation>
    <scope>NUCLEOTIDE SEQUENCE [LARGE SCALE GENOMIC DNA]</scope>
    <source>
        <strain evidence="4">UNC178MFTsu3.1</strain>
    </source>
</reference>
<dbReference type="RefSeq" id="WP_231504119.1">
    <property type="nucleotide sequence ID" value="NZ_FONH01000006.1"/>
</dbReference>
<dbReference type="PROSITE" id="PS50110">
    <property type="entry name" value="RESPONSE_REGULATORY"/>
    <property type="match status" value="1"/>
</dbReference>